<evidence type="ECO:0000259" key="6">
    <source>
        <dbReference type="PROSITE" id="PS51352"/>
    </source>
</evidence>
<dbReference type="InterPro" id="IPR050553">
    <property type="entry name" value="Thioredoxin_ResA/DsbE_sf"/>
</dbReference>
<dbReference type="SUPFAM" id="SSF52833">
    <property type="entry name" value="Thioredoxin-like"/>
    <property type="match status" value="1"/>
</dbReference>
<dbReference type="GO" id="GO:0016209">
    <property type="term" value="F:antioxidant activity"/>
    <property type="evidence" value="ECO:0007669"/>
    <property type="project" value="InterPro"/>
</dbReference>
<dbReference type="InterPro" id="IPR013766">
    <property type="entry name" value="Thioredoxin_domain"/>
</dbReference>
<comment type="subcellular location">
    <subcellularLocation>
        <location evidence="1">Cell envelope</location>
    </subcellularLocation>
</comment>
<keyword evidence="2" id="KW-0201">Cytochrome c-type biogenesis</keyword>
<evidence type="ECO:0000256" key="5">
    <source>
        <dbReference type="SAM" id="Coils"/>
    </source>
</evidence>
<keyword evidence="4" id="KW-0676">Redox-active center</keyword>
<organism evidence="7 8">
    <name type="scientific">Candidatus Gallibacteroides avistercoris</name>
    <dbReference type="NCBI Taxonomy" id="2840833"/>
    <lineage>
        <taxon>Bacteria</taxon>
        <taxon>Pseudomonadati</taxon>
        <taxon>Bacteroidota</taxon>
        <taxon>Bacteroidia</taxon>
        <taxon>Bacteroidales</taxon>
        <taxon>Bacteroidaceae</taxon>
        <taxon>Bacteroidaceae incertae sedis</taxon>
        <taxon>Candidatus Gallibacteroides</taxon>
    </lineage>
</organism>
<evidence type="ECO:0000256" key="4">
    <source>
        <dbReference type="ARBA" id="ARBA00023284"/>
    </source>
</evidence>
<name>A0A9D1M795_9BACT</name>
<accession>A0A9D1M795</accession>
<sequence length="279" mass="31710">ANFSTAYTVEGSALNEKIKKITLEGKALKQKLDEYEQQLNAKTIDKTGYDTSVIAAVKDYKEVVSPIIFEDLMSPVAYFGLFQRVNSLLIYDPYDKSDNRFYGAVANAYNIAYPESDRTKQLCALALESKKSFSQKGIDADKLQEINYIDIKLEDRNGKEVALSSIVGKKKAILIDFIAFDAAYAPSYIALLQEFYKKYADKGLEIYQVSLDTDENLWKVSSEKLPWISVRDPKAVQSTYAFQYNVETLPCFFLMDSKGNIVKRNSEMGDMEEEIKRLL</sequence>
<dbReference type="PANTHER" id="PTHR42852:SF6">
    <property type="entry name" value="THIOL:DISULFIDE INTERCHANGE PROTEIN DSBE"/>
    <property type="match status" value="1"/>
</dbReference>
<comment type="caution">
    <text evidence="7">The sequence shown here is derived from an EMBL/GenBank/DDBJ whole genome shotgun (WGS) entry which is preliminary data.</text>
</comment>
<reference evidence="7" key="2">
    <citation type="journal article" date="2021" name="PeerJ">
        <title>Extensive microbial diversity within the chicken gut microbiome revealed by metagenomics and culture.</title>
        <authorList>
            <person name="Gilroy R."/>
            <person name="Ravi A."/>
            <person name="Getino M."/>
            <person name="Pursley I."/>
            <person name="Horton D.L."/>
            <person name="Alikhan N.F."/>
            <person name="Baker D."/>
            <person name="Gharbi K."/>
            <person name="Hall N."/>
            <person name="Watson M."/>
            <person name="Adriaenssens E.M."/>
            <person name="Foster-Nyarko E."/>
            <person name="Jarju S."/>
            <person name="Secka A."/>
            <person name="Antonio M."/>
            <person name="Oren A."/>
            <person name="Chaudhuri R.R."/>
            <person name="La Ragione R."/>
            <person name="Hildebrand F."/>
            <person name="Pallen M.J."/>
        </authorList>
    </citation>
    <scope>NUCLEOTIDE SEQUENCE</scope>
    <source>
        <strain evidence="7">CHK158-818</strain>
    </source>
</reference>
<dbReference type="EMBL" id="DVNA01000121">
    <property type="protein sequence ID" value="HIU55198.1"/>
    <property type="molecule type" value="Genomic_DNA"/>
</dbReference>
<dbReference type="Gene3D" id="3.40.30.10">
    <property type="entry name" value="Glutaredoxin"/>
    <property type="match status" value="1"/>
</dbReference>
<dbReference type="Pfam" id="PF00578">
    <property type="entry name" value="AhpC-TSA"/>
    <property type="match status" value="1"/>
</dbReference>
<dbReference type="Proteomes" id="UP000824112">
    <property type="component" value="Unassembled WGS sequence"/>
</dbReference>
<dbReference type="InterPro" id="IPR000866">
    <property type="entry name" value="AhpC/TSA"/>
</dbReference>
<feature type="domain" description="Thioredoxin" evidence="6">
    <location>
        <begin position="142"/>
        <end position="279"/>
    </location>
</feature>
<dbReference type="PROSITE" id="PS51352">
    <property type="entry name" value="THIOREDOXIN_2"/>
    <property type="match status" value="1"/>
</dbReference>
<dbReference type="GO" id="GO:0016491">
    <property type="term" value="F:oxidoreductase activity"/>
    <property type="evidence" value="ECO:0007669"/>
    <property type="project" value="InterPro"/>
</dbReference>
<keyword evidence="5" id="KW-0175">Coiled coil</keyword>
<dbReference type="PANTHER" id="PTHR42852">
    <property type="entry name" value="THIOL:DISULFIDE INTERCHANGE PROTEIN DSBE"/>
    <property type="match status" value="1"/>
</dbReference>
<feature type="coiled-coil region" evidence="5">
    <location>
        <begin position="18"/>
        <end position="45"/>
    </location>
</feature>
<dbReference type="AlphaFoldDB" id="A0A9D1M795"/>
<evidence type="ECO:0000256" key="2">
    <source>
        <dbReference type="ARBA" id="ARBA00022748"/>
    </source>
</evidence>
<keyword evidence="3" id="KW-1015">Disulfide bond</keyword>
<evidence type="ECO:0000256" key="3">
    <source>
        <dbReference type="ARBA" id="ARBA00023157"/>
    </source>
</evidence>
<evidence type="ECO:0000313" key="8">
    <source>
        <dbReference type="Proteomes" id="UP000824112"/>
    </source>
</evidence>
<evidence type="ECO:0000313" key="7">
    <source>
        <dbReference type="EMBL" id="HIU55198.1"/>
    </source>
</evidence>
<protein>
    <submittedName>
        <fullName evidence="7">Redoxin domain-containing protein</fullName>
    </submittedName>
</protein>
<feature type="non-terminal residue" evidence="7">
    <location>
        <position position="1"/>
    </location>
</feature>
<dbReference type="GO" id="GO:0030313">
    <property type="term" value="C:cell envelope"/>
    <property type="evidence" value="ECO:0007669"/>
    <property type="project" value="UniProtKB-SubCell"/>
</dbReference>
<reference evidence="7" key="1">
    <citation type="submission" date="2020-10" db="EMBL/GenBank/DDBJ databases">
        <authorList>
            <person name="Gilroy R."/>
        </authorList>
    </citation>
    <scope>NUCLEOTIDE SEQUENCE</scope>
    <source>
        <strain evidence="7">CHK158-818</strain>
    </source>
</reference>
<dbReference type="GO" id="GO:0017004">
    <property type="term" value="P:cytochrome complex assembly"/>
    <property type="evidence" value="ECO:0007669"/>
    <property type="project" value="UniProtKB-KW"/>
</dbReference>
<proteinExistence type="predicted"/>
<evidence type="ECO:0000256" key="1">
    <source>
        <dbReference type="ARBA" id="ARBA00004196"/>
    </source>
</evidence>
<dbReference type="InterPro" id="IPR036249">
    <property type="entry name" value="Thioredoxin-like_sf"/>
</dbReference>
<gene>
    <name evidence="7" type="ORF">IAB03_05255</name>
</gene>